<evidence type="ECO:0000256" key="1">
    <source>
        <dbReference type="ARBA" id="ARBA00004141"/>
    </source>
</evidence>
<dbReference type="AlphaFoldDB" id="A0A3B0W3N9"/>
<feature type="transmembrane region" description="Helical" evidence="5">
    <location>
        <begin position="119"/>
        <end position="137"/>
    </location>
</feature>
<dbReference type="GO" id="GO:0016020">
    <property type="term" value="C:membrane"/>
    <property type="evidence" value="ECO:0007669"/>
    <property type="project" value="UniProtKB-SubCell"/>
</dbReference>
<feature type="transmembrane region" description="Helical" evidence="5">
    <location>
        <begin position="175"/>
        <end position="194"/>
    </location>
</feature>
<evidence type="ECO:0000313" key="7">
    <source>
        <dbReference type="EMBL" id="VAW38224.1"/>
    </source>
</evidence>
<accession>A0A3B0W3N9</accession>
<feature type="transmembrane region" description="Helical" evidence="5">
    <location>
        <begin position="365"/>
        <end position="385"/>
    </location>
</feature>
<feature type="transmembrane region" description="Helical" evidence="5">
    <location>
        <begin position="66"/>
        <end position="99"/>
    </location>
</feature>
<name>A0A3B0W3N9_9ZZZZ</name>
<feature type="transmembrane region" description="Helical" evidence="5">
    <location>
        <begin position="431"/>
        <end position="456"/>
    </location>
</feature>
<evidence type="ECO:0000256" key="4">
    <source>
        <dbReference type="ARBA" id="ARBA00023136"/>
    </source>
</evidence>
<feature type="transmembrane region" description="Helical" evidence="5">
    <location>
        <begin position="406"/>
        <end position="425"/>
    </location>
</feature>
<feature type="transmembrane region" description="Helical" evidence="5">
    <location>
        <begin position="286"/>
        <end position="309"/>
    </location>
</feature>
<evidence type="ECO:0000256" key="3">
    <source>
        <dbReference type="ARBA" id="ARBA00022989"/>
    </source>
</evidence>
<gene>
    <name evidence="7" type="ORF">MNBD_CHLOROFLEXI01-193</name>
</gene>
<feature type="transmembrane region" description="Helical" evidence="5">
    <location>
        <begin position="16"/>
        <end position="33"/>
    </location>
</feature>
<feature type="transmembrane region" description="Helical" evidence="5">
    <location>
        <begin position="39"/>
        <end position="59"/>
    </location>
</feature>
<feature type="domain" description="O-antigen ligase-related" evidence="6">
    <location>
        <begin position="246"/>
        <end position="381"/>
    </location>
</feature>
<feature type="transmembrane region" description="Helical" evidence="5">
    <location>
        <begin position="261"/>
        <end position="280"/>
    </location>
</feature>
<dbReference type="EMBL" id="UOEU01000700">
    <property type="protein sequence ID" value="VAW38224.1"/>
    <property type="molecule type" value="Genomic_DNA"/>
</dbReference>
<feature type="transmembrane region" description="Helical" evidence="5">
    <location>
        <begin position="215"/>
        <end position="232"/>
    </location>
</feature>
<reference evidence="7" key="1">
    <citation type="submission" date="2018-06" db="EMBL/GenBank/DDBJ databases">
        <authorList>
            <person name="Zhirakovskaya E."/>
        </authorList>
    </citation>
    <scope>NUCLEOTIDE SEQUENCE</scope>
</reference>
<keyword evidence="2 5" id="KW-0812">Transmembrane</keyword>
<keyword evidence="4 5" id="KW-0472">Membrane</keyword>
<dbReference type="Pfam" id="PF04932">
    <property type="entry name" value="Wzy_C"/>
    <property type="match status" value="1"/>
</dbReference>
<proteinExistence type="predicted"/>
<sequence length="467" mass="51921">MSAFKRAFALGESRKWLRLLVVIGVLFLSLLIARTGPQISMLAVMIALPVMVVGGALLMRYPPLGFLLIIVISTVLKIDVPPIGLVATVLLLLTGLWIADMVVRQREISLVTSPTMTPLILFTAVVIISFFVGQLPWFSIPQVEIDNQIGGVAIFLLSFAAFILVAHQIRDLRWLKWMVFLFIGLAAPAVFIGMRVLPGWRTLNQLLLHPKTTGGSLFWLWLAALTFSQALFNKNLAMKWRVGLMAVLLGYLYLATGRNRAWTSGWAPSFVALFVILWVARPKWAMPLSMVGVAGLILGFQPIYNAIFIGDNEYSAMTRLEAWRILGEIIKVNPILGLGPGNYYNYTLLFPILGFYVEFNSHNNYVDIVAQTGILGLICFIWFAVVTWKLGWRLRNEVPPDGFTQAFVYGTLGGLAGSLVAGMFGDWMLPFVFNIGIYGLRSSIYAWFFMGGLVAIDQMRQAGISLD</sequence>
<evidence type="ECO:0000259" key="6">
    <source>
        <dbReference type="Pfam" id="PF04932"/>
    </source>
</evidence>
<keyword evidence="3 5" id="KW-1133">Transmembrane helix</keyword>
<feature type="transmembrane region" description="Helical" evidence="5">
    <location>
        <begin position="238"/>
        <end position="254"/>
    </location>
</feature>
<evidence type="ECO:0000256" key="2">
    <source>
        <dbReference type="ARBA" id="ARBA00022692"/>
    </source>
</evidence>
<dbReference type="PANTHER" id="PTHR37422">
    <property type="entry name" value="TEICHURONIC ACID BIOSYNTHESIS PROTEIN TUAE"/>
    <property type="match status" value="1"/>
</dbReference>
<dbReference type="InterPro" id="IPR051533">
    <property type="entry name" value="WaaL-like"/>
</dbReference>
<comment type="subcellular location">
    <subcellularLocation>
        <location evidence="1">Membrane</location>
        <topology evidence="1">Multi-pass membrane protein</topology>
    </subcellularLocation>
</comment>
<evidence type="ECO:0000256" key="5">
    <source>
        <dbReference type="SAM" id="Phobius"/>
    </source>
</evidence>
<feature type="transmembrane region" description="Helical" evidence="5">
    <location>
        <begin position="149"/>
        <end position="169"/>
    </location>
</feature>
<organism evidence="7">
    <name type="scientific">hydrothermal vent metagenome</name>
    <dbReference type="NCBI Taxonomy" id="652676"/>
    <lineage>
        <taxon>unclassified sequences</taxon>
        <taxon>metagenomes</taxon>
        <taxon>ecological metagenomes</taxon>
    </lineage>
</organism>
<dbReference type="InterPro" id="IPR007016">
    <property type="entry name" value="O-antigen_ligase-rel_domated"/>
</dbReference>
<protein>
    <recommendedName>
        <fullName evidence="6">O-antigen ligase-related domain-containing protein</fullName>
    </recommendedName>
</protein>
<dbReference type="PANTHER" id="PTHR37422:SF13">
    <property type="entry name" value="LIPOPOLYSACCHARIDE BIOSYNTHESIS PROTEIN PA4999-RELATED"/>
    <property type="match status" value="1"/>
</dbReference>